<keyword evidence="2" id="KW-1185">Reference proteome</keyword>
<organism evidence="1 2">
    <name type="scientific">Desulfosporosinus metallidurans</name>
    <dbReference type="NCBI Taxonomy" id="1888891"/>
    <lineage>
        <taxon>Bacteria</taxon>
        <taxon>Bacillati</taxon>
        <taxon>Bacillota</taxon>
        <taxon>Clostridia</taxon>
        <taxon>Eubacteriales</taxon>
        <taxon>Desulfitobacteriaceae</taxon>
        <taxon>Desulfosporosinus</taxon>
    </lineage>
</organism>
<dbReference type="Proteomes" id="UP000186102">
    <property type="component" value="Unassembled WGS sequence"/>
</dbReference>
<sequence length="120" mass="13722">MAEFREITNTQELSEILNESCQRKIILFKHSTTCPISGRAWGEVQNFIRESSDEVLVVMIKVIESRPVSNLVTETLGVLHQSPQILLIENSQVMWHVSHQQITQDRIKKALDGETQPLIL</sequence>
<evidence type="ECO:0000313" key="2">
    <source>
        <dbReference type="Proteomes" id="UP000186102"/>
    </source>
</evidence>
<accession>A0A1Q8QQ02</accession>
<protein>
    <submittedName>
        <fullName evidence="1">Pyridoxamine 5'-phosphate oxidase</fullName>
    </submittedName>
</protein>
<dbReference type="OrthoDB" id="677051at2"/>
<proteinExistence type="predicted"/>
<dbReference type="AlphaFoldDB" id="A0A1Q8QQ02"/>
<comment type="caution">
    <text evidence="1">The sequence shown here is derived from an EMBL/GenBank/DDBJ whole genome shotgun (WGS) entry which is preliminary data.</text>
</comment>
<dbReference type="Gene3D" id="3.40.30.10">
    <property type="entry name" value="Glutaredoxin"/>
    <property type="match status" value="1"/>
</dbReference>
<dbReference type="Pfam" id="PF11009">
    <property type="entry name" value="BrxC"/>
    <property type="match status" value="1"/>
</dbReference>
<dbReference type="STRING" id="1888891.DSOL_3556"/>
<dbReference type="RefSeq" id="WP_075366024.1">
    <property type="nucleotide sequence ID" value="NZ_MLBF01000033.1"/>
</dbReference>
<dbReference type="NCBIfam" id="TIGR04019">
    <property type="entry name" value="B_thiol_YtxJ"/>
    <property type="match status" value="1"/>
</dbReference>
<reference evidence="1 2" key="1">
    <citation type="submission" date="2016-09" db="EMBL/GenBank/DDBJ databases">
        <title>Complete genome of Desulfosporosinus sp. OL.</title>
        <authorList>
            <person name="Mardanov A."/>
            <person name="Beletsky A."/>
            <person name="Panova A."/>
            <person name="Karnachuk O."/>
            <person name="Ravin N."/>
        </authorList>
    </citation>
    <scope>NUCLEOTIDE SEQUENCE [LARGE SCALE GENOMIC DNA]</scope>
    <source>
        <strain evidence="1 2">OL</strain>
    </source>
</reference>
<dbReference type="InterPro" id="IPR022551">
    <property type="entry name" value="BrxC"/>
</dbReference>
<dbReference type="EMBL" id="MLBF01000033">
    <property type="protein sequence ID" value="OLN29380.1"/>
    <property type="molecule type" value="Genomic_DNA"/>
</dbReference>
<evidence type="ECO:0000313" key="1">
    <source>
        <dbReference type="EMBL" id="OLN29380.1"/>
    </source>
</evidence>
<name>A0A1Q8QQ02_9FIRM</name>
<gene>
    <name evidence="1" type="ORF">DSOL_3556</name>
</gene>